<accession>W1NRC5</accession>
<keyword evidence="3" id="KW-1185">Reference proteome</keyword>
<dbReference type="AlphaFoldDB" id="W1NRC5"/>
<dbReference type="HOGENOM" id="CLU_1837822_0_0_1"/>
<evidence type="ECO:0000313" key="3">
    <source>
        <dbReference type="Proteomes" id="UP000017836"/>
    </source>
</evidence>
<dbReference type="Proteomes" id="UP000017836">
    <property type="component" value="Unassembled WGS sequence"/>
</dbReference>
<protein>
    <submittedName>
        <fullName evidence="2">Uncharacterized protein</fullName>
    </submittedName>
</protein>
<dbReference type="Gramene" id="ERM97565">
    <property type="protein sequence ID" value="ERM97565"/>
    <property type="gene ID" value="AMTR_s00200p00040450"/>
</dbReference>
<keyword evidence="1" id="KW-0175">Coiled coil</keyword>
<proteinExistence type="predicted"/>
<evidence type="ECO:0000313" key="2">
    <source>
        <dbReference type="EMBL" id="ERM97565.1"/>
    </source>
</evidence>
<dbReference type="EMBL" id="KI396072">
    <property type="protein sequence ID" value="ERM97565.1"/>
    <property type="molecule type" value="Genomic_DNA"/>
</dbReference>
<gene>
    <name evidence="2" type="ORF">AMTR_s00200p00040450</name>
</gene>
<name>W1NRC5_AMBTC</name>
<organism evidence="2 3">
    <name type="scientific">Amborella trichopoda</name>
    <dbReference type="NCBI Taxonomy" id="13333"/>
    <lineage>
        <taxon>Eukaryota</taxon>
        <taxon>Viridiplantae</taxon>
        <taxon>Streptophyta</taxon>
        <taxon>Embryophyta</taxon>
        <taxon>Tracheophyta</taxon>
        <taxon>Spermatophyta</taxon>
        <taxon>Magnoliopsida</taxon>
        <taxon>Amborellales</taxon>
        <taxon>Amborellaceae</taxon>
        <taxon>Amborella</taxon>
    </lineage>
</organism>
<feature type="coiled-coil region" evidence="1">
    <location>
        <begin position="80"/>
        <end position="118"/>
    </location>
</feature>
<sequence length="140" mass="15829">MERRWLDSLGLPGHQRGADQSSCEESVLLRTRYEEVVRAHRSSEVEHEEALHLRFSALGDLEPLLWELDEVAREVVIAKRDALRDKLECTRVELEGVRRALGVECDALRDELERTRTELKGVCTAPGSTSIIPQPDVPSS</sequence>
<evidence type="ECO:0000256" key="1">
    <source>
        <dbReference type="SAM" id="Coils"/>
    </source>
</evidence>
<reference evidence="3" key="1">
    <citation type="journal article" date="2013" name="Science">
        <title>The Amborella genome and the evolution of flowering plants.</title>
        <authorList>
            <consortium name="Amborella Genome Project"/>
        </authorList>
    </citation>
    <scope>NUCLEOTIDE SEQUENCE [LARGE SCALE GENOMIC DNA]</scope>
</reference>